<evidence type="ECO:0000256" key="6">
    <source>
        <dbReference type="ARBA" id="ARBA00022833"/>
    </source>
</evidence>
<dbReference type="CDD" id="cd01285">
    <property type="entry name" value="nucleoside_deaminase"/>
    <property type="match status" value="1"/>
</dbReference>
<keyword evidence="11" id="KW-1185">Reference proteome</keyword>
<evidence type="ECO:0000313" key="11">
    <source>
        <dbReference type="Proteomes" id="UP001320168"/>
    </source>
</evidence>
<keyword evidence="3 8" id="KW-0819">tRNA processing</keyword>
<dbReference type="Pfam" id="PF00383">
    <property type="entry name" value="dCMP_cyt_deam_1"/>
    <property type="match status" value="1"/>
</dbReference>
<dbReference type="SUPFAM" id="SSF53927">
    <property type="entry name" value="Cytidine deaminase-like"/>
    <property type="match status" value="1"/>
</dbReference>
<dbReference type="Gene3D" id="3.40.140.10">
    <property type="entry name" value="Cytidine Deaminase, domain 2"/>
    <property type="match status" value="1"/>
</dbReference>
<dbReference type="InterPro" id="IPR028883">
    <property type="entry name" value="tRNA_aden_deaminase"/>
</dbReference>
<comment type="catalytic activity">
    <reaction evidence="7 8">
        <text>adenosine(34) in tRNA + H2O + H(+) = inosine(34) in tRNA + NH4(+)</text>
        <dbReference type="Rhea" id="RHEA:43168"/>
        <dbReference type="Rhea" id="RHEA-COMP:10373"/>
        <dbReference type="Rhea" id="RHEA-COMP:10374"/>
        <dbReference type="ChEBI" id="CHEBI:15377"/>
        <dbReference type="ChEBI" id="CHEBI:15378"/>
        <dbReference type="ChEBI" id="CHEBI:28938"/>
        <dbReference type="ChEBI" id="CHEBI:74411"/>
        <dbReference type="ChEBI" id="CHEBI:82852"/>
        <dbReference type="EC" id="3.5.4.33"/>
    </reaction>
</comment>
<dbReference type="PANTHER" id="PTHR11079">
    <property type="entry name" value="CYTOSINE DEAMINASE FAMILY MEMBER"/>
    <property type="match status" value="1"/>
</dbReference>
<dbReference type="InterPro" id="IPR016193">
    <property type="entry name" value="Cytidine_deaminase-like"/>
</dbReference>
<feature type="binding site" evidence="8">
    <location>
        <position position="84"/>
    </location>
    <ligand>
        <name>Zn(2+)</name>
        <dbReference type="ChEBI" id="CHEBI:29105"/>
        <note>catalytic</note>
    </ligand>
</feature>
<keyword evidence="4 8" id="KW-0479">Metal-binding</keyword>
<evidence type="ECO:0000256" key="1">
    <source>
        <dbReference type="ARBA" id="ARBA00010669"/>
    </source>
</evidence>
<dbReference type="InterPro" id="IPR002125">
    <property type="entry name" value="CMP_dCMP_dom"/>
</dbReference>
<protein>
    <recommendedName>
        <fullName evidence="8">tRNA-specific adenosine deaminase</fullName>
        <ecNumber evidence="8">3.5.4.33</ecNumber>
    </recommendedName>
</protein>
<dbReference type="Proteomes" id="UP001320168">
    <property type="component" value="Unassembled WGS sequence"/>
</dbReference>
<reference evidence="10 11" key="1">
    <citation type="journal article" date="2021" name="Front. Microbiol.">
        <title>Aerobic Denitrification and Heterotrophic Sulfur Oxidation in the Genus Halomonas Revealed by Six Novel Species Characterizations and Genome-Based Analysis.</title>
        <authorList>
            <person name="Wang L."/>
            <person name="Shao Z."/>
        </authorList>
    </citation>
    <scope>NUCLEOTIDE SEQUENCE [LARGE SCALE GENOMIC DNA]</scope>
    <source>
        <strain evidence="10 11">MCCC 1A11081</strain>
    </source>
</reference>
<keyword evidence="6 8" id="KW-0862">Zinc</keyword>
<comment type="similarity">
    <text evidence="1">Belongs to the cytidine and deoxycytidylate deaminase family. ADAT2 subfamily.</text>
</comment>
<sequence>MRSDEFYMHRALDQAREGLAAGEVPVGAVVVSPSGEIVGAGFNAPISGHDPSAHAEIRALRDAAQRLGNYRLDGCTLYVTLEPCLMCTGAIIHARIARLVYGAVEPRTGMVESKANLFAQPWHNHRVTVEGGVLAARAAKLLKTFFEARRERDEAASGPLGDH</sequence>
<evidence type="ECO:0000256" key="2">
    <source>
        <dbReference type="ARBA" id="ARBA00011738"/>
    </source>
</evidence>
<dbReference type="InterPro" id="IPR016192">
    <property type="entry name" value="APOBEC/CMP_deaminase_Zn-bd"/>
</dbReference>
<comment type="cofactor">
    <cofactor evidence="8">
        <name>Zn(2+)</name>
        <dbReference type="ChEBI" id="CHEBI:29105"/>
    </cofactor>
    <text evidence="8">Binds 1 zinc ion per subunit.</text>
</comment>
<organism evidence="10 11">
    <name type="scientific">Billgrantia ethanolica</name>
    <dbReference type="NCBI Taxonomy" id="2733486"/>
    <lineage>
        <taxon>Bacteria</taxon>
        <taxon>Pseudomonadati</taxon>
        <taxon>Pseudomonadota</taxon>
        <taxon>Gammaproteobacteria</taxon>
        <taxon>Oceanospirillales</taxon>
        <taxon>Halomonadaceae</taxon>
        <taxon>Billgrantia</taxon>
    </lineage>
</organism>
<feature type="domain" description="CMP/dCMP-type deaminase" evidence="9">
    <location>
        <begin position="2"/>
        <end position="130"/>
    </location>
</feature>
<feature type="binding site" evidence="8">
    <location>
        <position position="54"/>
    </location>
    <ligand>
        <name>Zn(2+)</name>
        <dbReference type="ChEBI" id="CHEBI:29105"/>
        <note>catalytic</note>
    </ligand>
</feature>
<gene>
    <name evidence="8" type="primary">tadA</name>
    <name evidence="10" type="ORF">HOP53_15100</name>
</gene>
<dbReference type="NCBIfam" id="NF008113">
    <property type="entry name" value="PRK10860.1"/>
    <property type="match status" value="1"/>
</dbReference>
<evidence type="ECO:0000256" key="7">
    <source>
        <dbReference type="ARBA" id="ARBA00048045"/>
    </source>
</evidence>
<dbReference type="EMBL" id="JABFTX010000003">
    <property type="protein sequence ID" value="MCE8004166.1"/>
    <property type="molecule type" value="Genomic_DNA"/>
</dbReference>
<accession>A0ABS9A5R0</accession>
<dbReference type="EC" id="3.5.4.33" evidence="8"/>
<evidence type="ECO:0000313" key="10">
    <source>
        <dbReference type="EMBL" id="MCE8004166.1"/>
    </source>
</evidence>
<evidence type="ECO:0000256" key="5">
    <source>
        <dbReference type="ARBA" id="ARBA00022801"/>
    </source>
</evidence>
<evidence type="ECO:0000259" key="9">
    <source>
        <dbReference type="PROSITE" id="PS51747"/>
    </source>
</evidence>
<name>A0ABS9A5R0_9GAMM</name>
<dbReference type="PROSITE" id="PS00903">
    <property type="entry name" value="CYT_DCMP_DEAMINASES_1"/>
    <property type="match status" value="1"/>
</dbReference>
<feature type="binding site" evidence="8">
    <location>
        <position position="87"/>
    </location>
    <ligand>
        <name>Zn(2+)</name>
        <dbReference type="ChEBI" id="CHEBI:29105"/>
        <note>catalytic</note>
    </ligand>
</feature>
<feature type="active site" description="Proton donor" evidence="8">
    <location>
        <position position="56"/>
    </location>
</feature>
<dbReference type="HAMAP" id="MF_00972">
    <property type="entry name" value="tRNA_aden_deaminase"/>
    <property type="match status" value="1"/>
</dbReference>
<dbReference type="PANTHER" id="PTHR11079:SF202">
    <property type="entry name" value="TRNA-SPECIFIC ADENOSINE DEAMINASE"/>
    <property type="match status" value="1"/>
</dbReference>
<comment type="subunit">
    <text evidence="2 8">Homodimer.</text>
</comment>
<evidence type="ECO:0000256" key="4">
    <source>
        <dbReference type="ARBA" id="ARBA00022723"/>
    </source>
</evidence>
<evidence type="ECO:0000256" key="8">
    <source>
        <dbReference type="HAMAP-Rule" id="MF_00972"/>
    </source>
</evidence>
<dbReference type="RefSeq" id="WP_234270802.1">
    <property type="nucleotide sequence ID" value="NZ_JABFTX010000003.1"/>
</dbReference>
<keyword evidence="5 8" id="KW-0378">Hydrolase</keyword>
<evidence type="ECO:0000256" key="3">
    <source>
        <dbReference type="ARBA" id="ARBA00022694"/>
    </source>
</evidence>
<dbReference type="PROSITE" id="PS51747">
    <property type="entry name" value="CYT_DCMP_DEAMINASES_2"/>
    <property type="match status" value="1"/>
</dbReference>
<proteinExistence type="inferred from homology"/>
<comment type="function">
    <text evidence="8">Catalyzes the deamination of adenosine to inosine at the wobble position 34 of tRNA(Arg2).</text>
</comment>
<comment type="caution">
    <text evidence="10">The sequence shown here is derived from an EMBL/GenBank/DDBJ whole genome shotgun (WGS) entry which is preliminary data.</text>
</comment>